<reference evidence="2 3" key="1">
    <citation type="submission" date="2018-10" db="EMBL/GenBank/DDBJ databases">
        <authorList>
            <consortium name="IHU Genomes"/>
        </authorList>
    </citation>
    <scope>NUCLEOTIDE SEQUENCE [LARGE SCALE GENOMIC DNA]</scope>
    <source>
        <strain evidence="2 3">A1</strain>
    </source>
</reference>
<name>A0A5K0U8R7_9VIRU</name>
<dbReference type="Proteomes" id="UP000594342">
    <property type="component" value="Unassembled WGS sequence"/>
</dbReference>
<protein>
    <submittedName>
        <fullName evidence="2">Uncharacterized protein</fullName>
    </submittedName>
</protein>
<evidence type="ECO:0000313" key="2">
    <source>
        <dbReference type="EMBL" id="VBB18185.1"/>
    </source>
</evidence>
<evidence type="ECO:0000256" key="1">
    <source>
        <dbReference type="SAM" id="MobiDB-lite"/>
    </source>
</evidence>
<dbReference type="EMBL" id="UPSH01000001">
    <property type="protein sequence ID" value="VBB18185.1"/>
    <property type="molecule type" value="Genomic_DNA"/>
</dbReference>
<proteinExistence type="predicted"/>
<evidence type="ECO:0000313" key="3">
    <source>
        <dbReference type="Proteomes" id="UP000594342"/>
    </source>
</evidence>
<gene>
    <name evidence="2" type="ORF">YASMINEVIRUS_648</name>
</gene>
<organism evidence="2 3">
    <name type="scientific">Yasminevirus sp. GU-2018</name>
    <dbReference type="NCBI Taxonomy" id="2420051"/>
    <lineage>
        <taxon>Viruses</taxon>
        <taxon>Varidnaviria</taxon>
        <taxon>Bamfordvirae</taxon>
        <taxon>Nucleocytoviricota</taxon>
        <taxon>Megaviricetes</taxon>
        <taxon>Imitervirales</taxon>
        <taxon>Mimiviridae</taxon>
        <taxon>Klosneuvirinae</taxon>
        <taxon>Yasminevirus</taxon>
        <taxon>Yasminevirus saudimassiliense</taxon>
    </lineage>
</organism>
<feature type="region of interest" description="Disordered" evidence="1">
    <location>
        <begin position="1"/>
        <end position="24"/>
    </location>
</feature>
<sequence>MTKRKYGQTKETTDGGDDKTKTKEFDVYGPRSYVADYRRDRVRDMNDPNSYNYKKFKSCNKKGAVFTGAEVKFMHWIAQVERLVYNKLQMRLLDLSDEAYMMMFEEGVEPEYVANIVIKSAFDF</sequence>
<accession>A0A5K0U8R7</accession>
<feature type="compositionally biased region" description="Basic and acidic residues" evidence="1">
    <location>
        <begin position="11"/>
        <end position="24"/>
    </location>
</feature>
<comment type="caution">
    <text evidence="2">The sequence shown here is derived from an EMBL/GenBank/DDBJ whole genome shotgun (WGS) entry which is preliminary data.</text>
</comment>
<keyword evidence="3" id="KW-1185">Reference proteome</keyword>